<dbReference type="Pfam" id="PF08276">
    <property type="entry name" value="PAN_2"/>
    <property type="match status" value="1"/>
</dbReference>
<protein>
    <recommendedName>
        <fullName evidence="17">Receptor-like serine/threonine-protein kinase</fullName>
        <ecNumber evidence="17">2.7.11.1</ecNumber>
    </recommendedName>
</protein>
<accession>A0A9R0VXI8</accession>
<evidence type="ECO:0000256" key="19">
    <source>
        <dbReference type="SAM" id="Phobius"/>
    </source>
</evidence>
<keyword evidence="8 17" id="KW-0418">Kinase</keyword>
<comment type="catalytic activity">
    <reaction evidence="16 17">
        <text>L-seryl-[protein] + ATP = O-phospho-L-seryl-[protein] + ADP + H(+)</text>
        <dbReference type="Rhea" id="RHEA:17989"/>
        <dbReference type="Rhea" id="RHEA-COMP:9863"/>
        <dbReference type="Rhea" id="RHEA-COMP:11604"/>
        <dbReference type="ChEBI" id="CHEBI:15378"/>
        <dbReference type="ChEBI" id="CHEBI:29999"/>
        <dbReference type="ChEBI" id="CHEBI:30616"/>
        <dbReference type="ChEBI" id="CHEBI:83421"/>
        <dbReference type="ChEBI" id="CHEBI:456216"/>
        <dbReference type="EC" id="2.7.11.1"/>
    </reaction>
</comment>
<dbReference type="GO" id="GO:0048544">
    <property type="term" value="P:recognition of pollen"/>
    <property type="evidence" value="ECO:0007669"/>
    <property type="project" value="InterPro"/>
</dbReference>
<dbReference type="PROSITE" id="PS50927">
    <property type="entry name" value="BULB_LECTIN"/>
    <property type="match status" value="1"/>
</dbReference>
<keyword evidence="6" id="KW-0732">Signal</keyword>
<evidence type="ECO:0000256" key="14">
    <source>
        <dbReference type="ARBA" id="ARBA00023180"/>
    </source>
</evidence>
<dbReference type="EMBL" id="LT934117">
    <property type="protein sequence ID" value="VAH89062.1"/>
    <property type="molecule type" value="Genomic_DNA"/>
</dbReference>
<dbReference type="Pfam" id="PF01453">
    <property type="entry name" value="B_lectin"/>
    <property type="match status" value="1"/>
</dbReference>
<comment type="catalytic activity">
    <reaction evidence="15 17">
        <text>L-threonyl-[protein] + ATP = O-phospho-L-threonyl-[protein] + ADP + H(+)</text>
        <dbReference type="Rhea" id="RHEA:46608"/>
        <dbReference type="Rhea" id="RHEA-COMP:11060"/>
        <dbReference type="Rhea" id="RHEA-COMP:11605"/>
        <dbReference type="ChEBI" id="CHEBI:15378"/>
        <dbReference type="ChEBI" id="CHEBI:30013"/>
        <dbReference type="ChEBI" id="CHEBI:30616"/>
        <dbReference type="ChEBI" id="CHEBI:61977"/>
        <dbReference type="ChEBI" id="CHEBI:456216"/>
        <dbReference type="EC" id="2.7.11.1"/>
    </reaction>
</comment>
<dbReference type="Pfam" id="PF00954">
    <property type="entry name" value="S_locus_glycop"/>
    <property type="match status" value="1"/>
</dbReference>
<dbReference type="InterPro" id="IPR008271">
    <property type="entry name" value="Ser/Thr_kinase_AS"/>
</dbReference>
<dbReference type="InterPro" id="IPR036426">
    <property type="entry name" value="Bulb-type_lectin_dom_sf"/>
</dbReference>
<evidence type="ECO:0000256" key="12">
    <source>
        <dbReference type="ARBA" id="ARBA00023157"/>
    </source>
</evidence>
<dbReference type="GO" id="GO:0003676">
    <property type="term" value="F:nucleic acid binding"/>
    <property type="evidence" value="ECO:0007669"/>
    <property type="project" value="InterPro"/>
</dbReference>
<evidence type="ECO:0000256" key="8">
    <source>
        <dbReference type="ARBA" id="ARBA00022777"/>
    </source>
</evidence>
<dbReference type="SMART" id="SM00473">
    <property type="entry name" value="PAN_AP"/>
    <property type="match status" value="1"/>
</dbReference>
<dbReference type="PANTHER" id="PTHR47974:SF19">
    <property type="entry name" value="RECEPTOR-LIKE SERINE_THREONINE-PROTEIN KINASE"/>
    <property type="match status" value="1"/>
</dbReference>
<evidence type="ECO:0000313" key="24">
    <source>
        <dbReference type="Proteomes" id="UP000324705"/>
    </source>
</evidence>
<dbReference type="SUPFAM" id="SSF56112">
    <property type="entry name" value="Protein kinase-like (PK-like)"/>
    <property type="match status" value="1"/>
</dbReference>
<dbReference type="GO" id="GO:0005524">
    <property type="term" value="F:ATP binding"/>
    <property type="evidence" value="ECO:0007669"/>
    <property type="project" value="UniProtKB-UniRule"/>
</dbReference>
<feature type="transmembrane region" description="Helical" evidence="19">
    <location>
        <begin position="541"/>
        <end position="562"/>
    </location>
</feature>
<proteinExistence type="inferred from homology"/>
<dbReference type="PROSITE" id="PS00108">
    <property type="entry name" value="PROTEIN_KINASE_ST"/>
    <property type="match status" value="1"/>
</dbReference>
<dbReference type="PROSITE" id="PS00107">
    <property type="entry name" value="PROTEIN_KINASE_ATP"/>
    <property type="match status" value="1"/>
</dbReference>
<evidence type="ECO:0000256" key="2">
    <source>
        <dbReference type="ARBA" id="ARBA00022527"/>
    </source>
</evidence>
<dbReference type="Gramene" id="TRITD4Av1G039200.1">
    <property type="protein sequence ID" value="TRITD4Av1G039200.1"/>
    <property type="gene ID" value="TRITD4Av1G039200"/>
</dbReference>
<keyword evidence="7 17" id="KW-0547">Nucleotide-binding</keyword>
<dbReference type="SMART" id="SM00220">
    <property type="entry name" value="S_TKc"/>
    <property type="match status" value="1"/>
</dbReference>
<evidence type="ECO:0000256" key="11">
    <source>
        <dbReference type="ARBA" id="ARBA00023136"/>
    </source>
</evidence>
<keyword evidence="24" id="KW-1185">Reference proteome</keyword>
<dbReference type="SMART" id="SM00108">
    <property type="entry name" value="B_lectin"/>
    <property type="match status" value="1"/>
</dbReference>
<dbReference type="OMA" id="IEYTIGH"/>
<name>A0A9R0VXI8_TRITD</name>
<dbReference type="CDD" id="cd14066">
    <property type="entry name" value="STKc_IRAK"/>
    <property type="match status" value="1"/>
</dbReference>
<evidence type="ECO:0000256" key="6">
    <source>
        <dbReference type="ARBA" id="ARBA00022729"/>
    </source>
</evidence>
<dbReference type="Proteomes" id="UP000324705">
    <property type="component" value="Chromosome 4A"/>
</dbReference>
<evidence type="ECO:0000256" key="18">
    <source>
        <dbReference type="PROSITE-ProRule" id="PRU10141"/>
    </source>
</evidence>
<dbReference type="Gene3D" id="2.90.10.10">
    <property type="entry name" value="Bulb-type lectin domain"/>
    <property type="match status" value="1"/>
</dbReference>
<dbReference type="InterPro" id="IPR024171">
    <property type="entry name" value="SRK-like_kinase"/>
</dbReference>
<evidence type="ECO:0000259" key="21">
    <source>
        <dbReference type="PROSITE" id="PS50927"/>
    </source>
</evidence>
<evidence type="ECO:0000256" key="4">
    <source>
        <dbReference type="ARBA" id="ARBA00022679"/>
    </source>
</evidence>
<sequence>MEQFLAEDKYQVVIFDIEYTIGHVGHNQKIVIAQLCVRHDVLLYHYHLATRPCERFSRFINSSDYSFAMVDTTNDLKALKVSGLKCPNLVNIQHHYKVWGSDKNKLNSLVDLALAIIDPYYMKMKNEGKKDKNAWPSVWHGGKFELGFFSPAGDSNYYVGIWYKKIPVQTVIWVMNRDRPVSDPSSSELTLAPDGKLVLLLNENQQKRPVWSSASHARTSNGPVVAALLDSGNLVLRGRQPGNSSEVMWQSFEHPTDTLVPGGWVGLNKSSGAYQALVSWRSAVDPSTGLYMDWVDPSGSGQYTFSWNGTTVYHRVGASSGQRFASVPEMGMSSRYKYTSVNNDEEVSFSFEVVNPSTLSRMVMSPHGQLTMFDWSSESGQWLLHWATPTSPCDVYSVCGPFGLCDVASSQYCRCLPAFDAASPGDWTGGCARKTSLYCSNGTSPDGFLPVQNVKLPSSYFSDADAAGSSGDCGSACLRNCSCTAYAYSGGGCLVWGGDLRNIQQVTDGEAGSSTLFLRVAAADLAAASNHGGASANERDVILVASSVSFLTILCLFVFVCWRHRRLKTVRHDGSLLVFSHGHLARCTDNFSQKLGMGSFGSVYKGTLRDGDHTAVAVKRLEGSAQGEKQFRAEVRTLGTIHHVNLVRLRGFCATRRERLLVYDYMPNGSLASAMAGPSFGLLDWGTRFGIMAGVARGLAYLHEQCQERIVHCDVKPENILLDAAFHPKVADFGMAKLIGRDFSHALTTARGTVGYLAPEWVQGLPITPKADVYSYGMTLLELVSGRRNRDAGGRGAGHFPLWAATKVSEGQFVALLDERLAGDADVVELGRACSVACWCIQQSEAMRPTMGQVVQVLEGSLMVGAAPVPRHLEVFCAEDSRTL</sequence>
<evidence type="ECO:0000256" key="15">
    <source>
        <dbReference type="ARBA" id="ARBA00047899"/>
    </source>
</evidence>
<feature type="domain" description="Bulb-type lectin" evidence="21">
    <location>
        <begin position="122"/>
        <end position="249"/>
    </location>
</feature>
<dbReference type="GO" id="GO:0051707">
    <property type="term" value="P:response to other organism"/>
    <property type="evidence" value="ECO:0007669"/>
    <property type="project" value="UniProtKB-ARBA"/>
</dbReference>
<dbReference type="CDD" id="cd01098">
    <property type="entry name" value="PAN_AP_plant"/>
    <property type="match status" value="1"/>
</dbReference>
<evidence type="ECO:0000256" key="13">
    <source>
        <dbReference type="ARBA" id="ARBA00023170"/>
    </source>
</evidence>
<organism evidence="23 24">
    <name type="scientific">Triticum turgidum subsp. durum</name>
    <name type="common">Durum wheat</name>
    <name type="synonym">Triticum durum</name>
    <dbReference type="NCBI Taxonomy" id="4567"/>
    <lineage>
        <taxon>Eukaryota</taxon>
        <taxon>Viridiplantae</taxon>
        <taxon>Streptophyta</taxon>
        <taxon>Embryophyta</taxon>
        <taxon>Tracheophyta</taxon>
        <taxon>Spermatophyta</taxon>
        <taxon>Magnoliopsida</taxon>
        <taxon>Liliopsida</taxon>
        <taxon>Poales</taxon>
        <taxon>Poaceae</taxon>
        <taxon>BOP clade</taxon>
        <taxon>Pooideae</taxon>
        <taxon>Triticodae</taxon>
        <taxon>Triticeae</taxon>
        <taxon>Triticinae</taxon>
        <taxon>Triticum</taxon>
    </lineage>
</organism>
<keyword evidence="13" id="KW-0675">Receptor</keyword>
<dbReference type="InterPro" id="IPR012337">
    <property type="entry name" value="RNaseH-like_sf"/>
</dbReference>
<evidence type="ECO:0000256" key="16">
    <source>
        <dbReference type="ARBA" id="ARBA00048679"/>
    </source>
</evidence>
<keyword evidence="12" id="KW-1015">Disulfide bond</keyword>
<evidence type="ECO:0000256" key="9">
    <source>
        <dbReference type="ARBA" id="ARBA00022840"/>
    </source>
</evidence>
<dbReference type="GO" id="GO:0004674">
    <property type="term" value="F:protein serine/threonine kinase activity"/>
    <property type="evidence" value="ECO:0007669"/>
    <property type="project" value="UniProtKB-KW"/>
</dbReference>
<dbReference type="EC" id="2.7.11.1" evidence="17"/>
<dbReference type="FunFam" id="3.30.200.20:FF:000178">
    <property type="entry name" value="serine/threonine-protein kinase PBS1-like"/>
    <property type="match status" value="1"/>
</dbReference>
<evidence type="ECO:0000256" key="10">
    <source>
        <dbReference type="ARBA" id="ARBA00022989"/>
    </source>
</evidence>
<dbReference type="InterPro" id="IPR017441">
    <property type="entry name" value="Protein_kinase_ATP_BS"/>
</dbReference>
<dbReference type="InterPro" id="IPR036397">
    <property type="entry name" value="RNaseH_sf"/>
</dbReference>
<dbReference type="InterPro" id="IPR001480">
    <property type="entry name" value="Bulb-type_lectin_dom"/>
</dbReference>
<dbReference type="Gene3D" id="3.30.200.20">
    <property type="entry name" value="Phosphorylase Kinase, domain 1"/>
    <property type="match status" value="1"/>
</dbReference>
<evidence type="ECO:0000313" key="23">
    <source>
        <dbReference type="EMBL" id="VAH89062.1"/>
    </source>
</evidence>
<keyword evidence="10 19" id="KW-1133">Transmembrane helix</keyword>
<keyword evidence="14" id="KW-0325">Glycoprotein</keyword>
<dbReference type="CDD" id="cd00028">
    <property type="entry name" value="B_lectin"/>
    <property type="match status" value="1"/>
</dbReference>
<dbReference type="Gene3D" id="1.10.510.10">
    <property type="entry name" value="Transferase(Phosphotransferase) domain 1"/>
    <property type="match status" value="1"/>
</dbReference>
<keyword evidence="2 17" id="KW-0723">Serine/threonine-protein kinase</keyword>
<feature type="binding site" evidence="18">
    <location>
        <position position="619"/>
    </location>
    <ligand>
        <name>ATP</name>
        <dbReference type="ChEBI" id="CHEBI:30616"/>
    </ligand>
</feature>
<dbReference type="AlphaFoldDB" id="A0A9R0VXI8"/>
<comment type="similarity">
    <text evidence="17">Belongs to the protein kinase superfamily. Ser/Thr protein kinase family.</text>
</comment>
<evidence type="ECO:0000259" key="22">
    <source>
        <dbReference type="PROSITE" id="PS50948"/>
    </source>
</evidence>
<dbReference type="PROSITE" id="PS50948">
    <property type="entry name" value="PAN"/>
    <property type="match status" value="1"/>
</dbReference>
<dbReference type="InterPro" id="IPR000719">
    <property type="entry name" value="Prot_kinase_dom"/>
</dbReference>
<gene>
    <name evidence="23" type="ORF">TRITD_4Av1G039200</name>
</gene>
<keyword evidence="3" id="KW-0245">EGF-like domain</keyword>
<evidence type="ECO:0000256" key="5">
    <source>
        <dbReference type="ARBA" id="ARBA00022692"/>
    </source>
</evidence>
<keyword evidence="11 19" id="KW-0472">Membrane</keyword>
<dbReference type="SUPFAM" id="SSF51110">
    <property type="entry name" value="alpha-D-mannose-specific plant lectins"/>
    <property type="match status" value="1"/>
</dbReference>
<dbReference type="GO" id="GO:0016020">
    <property type="term" value="C:membrane"/>
    <property type="evidence" value="ECO:0007669"/>
    <property type="project" value="UniProtKB-SubCell"/>
</dbReference>
<evidence type="ECO:0000256" key="7">
    <source>
        <dbReference type="ARBA" id="ARBA00022741"/>
    </source>
</evidence>
<keyword evidence="9 17" id="KW-0067">ATP-binding</keyword>
<dbReference type="FunFam" id="1.10.510.10:FF:000384">
    <property type="entry name" value="G-type lectin S-receptor-like serine/threonine-protein kinase"/>
    <property type="match status" value="1"/>
</dbReference>
<reference evidence="23 24" key="1">
    <citation type="submission" date="2017-09" db="EMBL/GenBank/DDBJ databases">
        <authorList>
            <consortium name="International Durum Wheat Genome Sequencing Consortium (IDWGSC)"/>
            <person name="Milanesi L."/>
        </authorList>
    </citation>
    <scope>NUCLEOTIDE SEQUENCE [LARGE SCALE GENOMIC DNA]</scope>
    <source>
        <strain evidence="24">cv. Svevo</strain>
    </source>
</reference>
<comment type="subcellular location">
    <subcellularLocation>
        <location evidence="1">Membrane</location>
        <topology evidence="1">Single-pass type I membrane protein</topology>
    </subcellularLocation>
</comment>
<dbReference type="PROSITE" id="PS50011">
    <property type="entry name" value="PROTEIN_KINASE_DOM"/>
    <property type="match status" value="1"/>
</dbReference>
<keyword evidence="5 19" id="KW-0812">Transmembrane</keyword>
<evidence type="ECO:0000256" key="3">
    <source>
        <dbReference type="ARBA" id="ARBA00022536"/>
    </source>
</evidence>
<dbReference type="PIRSF" id="PIRSF000641">
    <property type="entry name" value="SRK"/>
    <property type="match status" value="1"/>
</dbReference>
<evidence type="ECO:0000256" key="1">
    <source>
        <dbReference type="ARBA" id="ARBA00004479"/>
    </source>
</evidence>
<dbReference type="Gene3D" id="3.30.420.10">
    <property type="entry name" value="Ribonuclease H-like superfamily/Ribonuclease H"/>
    <property type="match status" value="1"/>
</dbReference>
<dbReference type="PANTHER" id="PTHR47974">
    <property type="entry name" value="OS07G0415500 PROTEIN"/>
    <property type="match status" value="1"/>
</dbReference>
<dbReference type="SUPFAM" id="SSF53098">
    <property type="entry name" value="Ribonuclease H-like"/>
    <property type="match status" value="1"/>
</dbReference>
<dbReference type="InterPro" id="IPR011009">
    <property type="entry name" value="Kinase-like_dom_sf"/>
</dbReference>
<feature type="domain" description="Apple" evidence="22">
    <location>
        <begin position="439"/>
        <end position="521"/>
    </location>
</feature>
<evidence type="ECO:0000259" key="20">
    <source>
        <dbReference type="PROSITE" id="PS50011"/>
    </source>
</evidence>
<keyword evidence="4 17" id="KW-0808">Transferase</keyword>
<dbReference type="Pfam" id="PF00069">
    <property type="entry name" value="Pkinase"/>
    <property type="match status" value="1"/>
</dbReference>
<feature type="domain" description="Protein kinase" evidence="20">
    <location>
        <begin position="589"/>
        <end position="862"/>
    </location>
</feature>
<dbReference type="InterPro" id="IPR000858">
    <property type="entry name" value="S_locus_glycoprot_dom"/>
</dbReference>
<evidence type="ECO:0000256" key="17">
    <source>
        <dbReference type="PIRNR" id="PIRNR000641"/>
    </source>
</evidence>
<dbReference type="InterPro" id="IPR003609">
    <property type="entry name" value="Pan_app"/>
</dbReference>